<dbReference type="EMBL" id="CP051775">
    <property type="protein sequence ID" value="QJE73952.1"/>
    <property type="molecule type" value="Genomic_DNA"/>
</dbReference>
<dbReference type="Pfam" id="PF10387">
    <property type="entry name" value="DUF2442"/>
    <property type="match status" value="1"/>
</dbReference>
<keyword evidence="2" id="KW-1185">Reference proteome</keyword>
<dbReference type="SUPFAM" id="SSF143880">
    <property type="entry name" value="NE0471 N-terminal domain-like"/>
    <property type="match status" value="1"/>
</dbReference>
<organism evidence="1 2">
    <name type="scientific">Aerophototrophica crusticola</name>
    <dbReference type="NCBI Taxonomy" id="1709002"/>
    <lineage>
        <taxon>Bacteria</taxon>
        <taxon>Pseudomonadati</taxon>
        <taxon>Pseudomonadota</taxon>
        <taxon>Alphaproteobacteria</taxon>
        <taxon>Rhodospirillales</taxon>
        <taxon>Rhodospirillaceae</taxon>
        <taxon>Aerophototrophica</taxon>
    </lineage>
</organism>
<dbReference type="KEGG" id="acru:HHL28_13370"/>
<sequence length="97" mass="10328">MPGLLKNRIVTAKPDPSTRTIALTWEDGSETAYDLSAAIAQGGVFAALHDPAIFSALAIGPRGRSLRWPGDVDIDADAIWFDAHPQDNPFTKPAAAE</sequence>
<dbReference type="Gene3D" id="3.30.2020.10">
    <property type="entry name" value="NE0471-like N-terminal domain"/>
    <property type="match status" value="1"/>
</dbReference>
<accession>A0A858R9V1</accession>
<dbReference type="InterPro" id="IPR036782">
    <property type="entry name" value="NE0471-like_N"/>
</dbReference>
<reference evidence="1" key="1">
    <citation type="submission" date="2020-04" db="EMBL/GenBank/DDBJ databases">
        <title>A desert anoxygenic phototrophic bacterium fixes CO2 using RubisCO under aerobic conditions.</title>
        <authorList>
            <person name="Tang K."/>
        </authorList>
    </citation>
    <scope>NUCLEOTIDE SEQUENCE [LARGE SCALE GENOMIC DNA]</scope>
    <source>
        <strain evidence="1">MIMtkB3</strain>
    </source>
</reference>
<proteinExistence type="predicted"/>
<dbReference type="Proteomes" id="UP000501891">
    <property type="component" value="Chromosome"/>
</dbReference>
<name>A0A858R9V1_9PROT</name>
<protein>
    <submittedName>
        <fullName evidence="1">DUF2442 domain-containing protein</fullName>
    </submittedName>
</protein>
<gene>
    <name evidence="1" type="ORF">HHL28_13370</name>
</gene>
<dbReference type="InterPro" id="IPR018841">
    <property type="entry name" value="DUF2442"/>
</dbReference>
<dbReference type="AlphaFoldDB" id="A0A858R9V1"/>
<evidence type="ECO:0000313" key="1">
    <source>
        <dbReference type="EMBL" id="QJE73952.1"/>
    </source>
</evidence>
<evidence type="ECO:0000313" key="2">
    <source>
        <dbReference type="Proteomes" id="UP000501891"/>
    </source>
</evidence>